<dbReference type="AlphaFoldDB" id="A0A8S1JU46"/>
<comment type="caution">
    <text evidence="1">The sequence shown here is derived from an EMBL/GenBank/DDBJ whole genome shotgun (WGS) entry which is preliminary data.</text>
</comment>
<name>A0A8S1JU46_9CILI</name>
<protein>
    <submittedName>
        <fullName evidence="1">Uncharacterized protein</fullName>
    </submittedName>
</protein>
<evidence type="ECO:0000313" key="2">
    <source>
        <dbReference type="Proteomes" id="UP000692954"/>
    </source>
</evidence>
<gene>
    <name evidence="1" type="ORF">PSON_ATCC_30995.1.T0010463</name>
</gene>
<sequence length="56" mass="6609">MLDQALRIIEKTNYGMDKKGEIIDDIEKVQQQNLLLQPIIQVTSQNIFKVLYQIIY</sequence>
<accession>A0A8S1JU46</accession>
<organism evidence="1 2">
    <name type="scientific">Paramecium sonneborni</name>
    <dbReference type="NCBI Taxonomy" id="65129"/>
    <lineage>
        <taxon>Eukaryota</taxon>
        <taxon>Sar</taxon>
        <taxon>Alveolata</taxon>
        <taxon>Ciliophora</taxon>
        <taxon>Intramacronucleata</taxon>
        <taxon>Oligohymenophorea</taxon>
        <taxon>Peniculida</taxon>
        <taxon>Parameciidae</taxon>
        <taxon>Paramecium</taxon>
    </lineage>
</organism>
<keyword evidence="2" id="KW-1185">Reference proteome</keyword>
<reference evidence="1" key="1">
    <citation type="submission" date="2021-01" db="EMBL/GenBank/DDBJ databases">
        <authorList>
            <consortium name="Genoscope - CEA"/>
            <person name="William W."/>
        </authorList>
    </citation>
    <scope>NUCLEOTIDE SEQUENCE</scope>
</reference>
<proteinExistence type="predicted"/>
<dbReference type="Proteomes" id="UP000692954">
    <property type="component" value="Unassembled WGS sequence"/>
</dbReference>
<evidence type="ECO:0000313" key="1">
    <source>
        <dbReference type="EMBL" id="CAD8046143.1"/>
    </source>
</evidence>
<dbReference type="EMBL" id="CAJJDN010000001">
    <property type="protein sequence ID" value="CAD8046143.1"/>
    <property type="molecule type" value="Genomic_DNA"/>
</dbReference>